<dbReference type="AlphaFoldDB" id="A0A397J4S9"/>
<feature type="transmembrane region" description="Helical" evidence="1">
    <location>
        <begin position="76"/>
        <end position="93"/>
    </location>
</feature>
<comment type="caution">
    <text evidence="3">The sequence shown here is derived from an EMBL/GenBank/DDBJ whole genome shotgun (WGS) entry which is preliminary data.</text>
</comment>
<keyword evidence="1" id="KW-1133">Transmembrane helix</keyword>
<organism evidence="3 4">
    <name type="scientific">Diversispora epigaea</name>
    <dbReference type="NCBI Taxonomy" id="1348612"/>
    <lineage>
        <taxon>Eukaryota</taxon>
        <taxon>Fungi</taxon>
        <taxon>Fungi incertae sedis</taxon>
        <taxon>Mucoromycota</taxon>
        <taxon>Glomeromycotina</taxon>
        <taxon>Glomeromycetes</taxon>
        <taxon>Diversisporales</taxon>
        <taxon>Diversisporaceae</taxon>
        <taxon>Diversispora</taxon>
    </lineage>
</organism>
<name>A0A397J4S9_9GLOM</name>
<dbReference type="Pfam" id="PF06011">
    <property type="entry name" value="TRP"/>
    <property type="match status" value="1"/>
</dbReference>
<dbReference type="InterPro" id="IPR010308">
    <property type="entry name" value="TRP_C"/>
</dbReference>
<reference evidence="3 4" key="1">
    <citation type="submission" date="2018-08" db="EMBL/GenBank/DDBJ databases">
        <title>Genome and evolution of the arbuscular mycorrhizal fungus Diversispora epigaea (formerly Glomus versiforme) and its bacterial endosymbionts.</title>
        <authorList>
            <person name="Sun X."/>
            <person name="Fei Z."/>
            <person name="Harrison M."/>
        </authorList>
    </citation>
    <scope>NUCLEOTIDE SEQUENCE [LARGE SCALE GENOMIC DNA]</scope>
    <source>
        <strain evidence="3 4">IT104</strain>
    </source>
</reference>
<evidence type="ECO:0000256" key="1">
    <source>
        <dbReference type="SAM" id="Phobius"/>
    </source>
</evidence>
<dbReference type="STRING" id="1348612.A0A397J4S9"/>
<feature type="transmembrane region" description="Helical" evidence="1">
    <location>
        <begin position="130"/>
        <end position="151"/>
    </location>
</feature>
<accession>A0A397J4S9</accession>
<evidence type="ECO:0000313" key="4">
    <source>
        <dbReference type="Proteomes" id="UP000266861"/>
    </source>
</evidence>
<keyword evidence="1" id="KW-0472">Membrane</keyword>
<evidence type="ECO:0000313" key="3">
    <source>
        <dbReference type="EMBL" id="RHZ83319.1"/>
    </source>
</evidence>
<gene>
    <name evidence="3" type="ORF">Glove_97g15</name>
</gene>
<keyword evidence="1" id="KW-0812">Transmembrane</keyword>
<protein>
    <recommendedName>
        <fullName evidence="2">TRP C-terminal domain-containing protein</fullName>
    </recommendedName>
</protein>
<evidence type="ECO:0000259" key="2">
    <source>
        <dbReference type="Pfam" id="PF06011"/>
    </source>
</evidence>
<dbReference type="EMBL" id="PQFF01000091">
    <property type="protein sequence ID" value="RHZ83319.1"/>
    <property type="molecule type" value="Genomic_DNA"/>
</dbReference>
<sequence length="170" mass="19222">MVHRENSSEQYSLFSTWWNVSCAAPILLSSHPFCCLSTVVSPRLLDLSHDRDAFNAPVHTFIYGALYTQYRDHSEMKQTCLWFFVFTFAYDVIRAIATGGARQSGAVQTSLIVILLIPFLVNSINFLKSLILALQFIIIGSLFMVILLQLIDLIRGFIRKDKGNDDANVN</sequence>
<feature type="domain" description="TRP C-terminal" evidence="2">
    <location>
        <begin position="55"/>
        <end position="117"/>
    </location>
</feature>
<keyword evidence="4" id="KW-1185">Reference proteome</keyword>
<proteinExistence type="predicted"/>
<dbReference type="Proteomes" id="UP000266861">
    <property type="component" value="Unassembled WGS sequence"/>
</dbReference>
<dbReference type="OrthoDB" id="10624719at2759"/>
<feature type="transmembrane region" description="Helical" evidence="1">
    <location>
        <begin position="105"/>
        <end position="124"/>
    </location>
</feature>